<evidence type="ECO:0000313" key="12">
    <source>
        <dbReference type="Proteomes" id="UP001212008"/>
    </source>
</evidence>
<reference evidence="3 12" key="6">
    <citation type="submission" date="2023-01" db="EMBL/GenBank/DDBJ databases">
        <title>Human gut microbiome strain richness.</title>
        <authorList>
            <person name="Chen-Liaw A."/>
        </authorList>
    </citation>
    <scope>NUCLEOTIDE SEQUENCE [LARGE SCALE GENOMIC DNA]</scope>
    <source>
        <strain evidence="3 12">RTP21311st1_C8_RTP21311_201001</strain>
    </source>
</reference>
<gene>
    <name evidence="7" type="ORF">BIFLH658_00059</name>
    <name evidence="6" type="ORF">BPLFYP29_01671</name>
    <name evidence="4" type="ORF">BPS1E_1620</name>
    <name evidence="5" type="ORF">DXA79_04270</name>
    <name evidence="2" type="ORF">KZP06_05095</name>
    <name evidence="3" type="ORF">PMN70_08360</name>
</gene>
<evidence type="ECO:0000313" key="8">
    <source>
        <dbReference type="Proteomes" id="UP000216789"/>
    </source>
</evidence>
<evidence type="ECO:0000313" key="4">
    <source>
        <dbReference type="EMBL" id="PAC72926.1"/>
    </source>
</evidence>
<proteinExistence type="predicted"/>
<reference evidence="7 11" key="4">
    <citation type="submission" date="2019-10" db="EMBL/GenBank/DDBJ databases">
        <authorList>
            <consortium name="Melissa Lawson"/>
            <person name="O'neill I."/>
        </authorList>
    </citation>
    <scope>NUCLEOTIDE SEQUENCE [LARGE SCALE GENOMIC DNA]</scope>
    <source>
        <strain evidence="7">LH_658</strain>
    </source>
</reference>
<evidence type="ECO:0000313" key="2">
    <source>
        <dbReference type="EMBL" id="MCB4880106.1"/>
    </source>
</evidence>
<dbReference type="Proteomes" id="UP001197735">
    <property type="component" value="Unassembled WGS sequence"/>
</dbReference>
<evidence type="ECO:0000313" key="3">
    <source>
        <dbReference type="EMBL" id="MDB6492201.1"/>
    </source>
</evidence>
<evidence type="ECO:0000256" key="1">
    <source>
        <dbReference type="SAM" id="MobiDB-lite"/>
    </source>
</evidence>
<dbReference type="EMBL" id="QSWD01000002">
    <property type="protein sequence ID" value="RGP03693.1"/>
    <property type="molecule type" value="Genomic_DNA"/>
</dbReference>
<evidence type="ECO:0000313" key="9">
    <source>
        <dbReference type="Proteomes" id="UP000261031"/>
    </source>
</evidence>
<dbReference type="EMBL" id="JAHXEI010000002">
    <property type="protein sequence ID" value="MCB4880106.1"/>
    <property type="molecule type" value="Genomic_DNA"/>
</dbReference>
<reference evidence="4 8" key="1">
    <citation type="journal article" date="2017" name="ISME J.">
        <title>Unveiling bifidobacterial biogeography across the mammalian branch of the tree of life.</title>
        <authorList>
            <person name="Milani C."/>
            <person name="Mangifesta M."/>
            <person name="Mancabelli L."/>
            <person name="Lugli G.A."/>
            <person name="James K."/>
            <person name="Duranti S."/>
            <person name="Turroni F."/>
            <person name="Ferrario C."/>
            <person name="Ossiprandi M.C."/>
            <person name="van Sinderen D."/>
            <person name="Ventura M."/>
        </authorList>
    </citation>
    <scope>NUCLEOTIDE SEQUENCE [LARGE SCALE GENOMIC DNA]</scope>
    <source>
        <strain evidence="4 8">1E</strain>
    </source>
</reference>
<dbReference type="EMBL" id="CABWJV010000001">
    <property type="protein sequence ID" value="VWQ11189.1"/>
    <property type="molecule type" value="Genomic_DNA"/>
</dbReference>
<feature type="region of interest" description="Disordered" evidence="1">
    <location>
        <begin position="37"/>
        <end position="60"/>
    </location>
</feature>
<comment type="caution">
    <text evidence="5">The sequence shown here is derived from an EMBL/GenBank/DDBJ whole genome shotgun (WGS) entry which is preliminary data.</text>
</comment>
<dbReference type="OrthoDB" id="5738376at2"/>
<feature type="compositionally biased region" description="Basic and acidic residues" evidence="1">
    <location>
        <begin position="37"/>
        <end position="51"/>
    </location>
</feature>
<evidence type="ECO:0000313" key="7">
    <source>
        <dbReference type="EMBL" id="VWQ11189.1"/>
    </source>
</evidence>
<dbReference type="RefSeq" id="WP_004222028.1">
    <property type="nucleotide sequence ID" value="NZ_AP031419.1"/>
</dbReference>
<evidence type="ECO:0000313" key="5">
    <source>
        <dbReference type="EMBL" id="RGP03693.1"/>
    </source>
</evidence>
<dbReference type="Proteomes" id="UP000494211">
    <property type="component" value="Unassembled WGS sequence"/>
</dbReference>
<organism evidence="5 9">
    <name type="scientific">Bifidobacterium pseudocatenulatum</name>
    <dbReference type="NCBI Taxonomy" id="28026"/>
    <lineage>
        <taxon>Bacteria</taxon>
        <taxon>Bacillati</taxon>
        <taxon>Actinomycetota</taxon>
        <taxon>Actinomycetes</taxon>
        <taxon>Bifidobacteriales</taxon>
        <taxon>Bifidobacteriaceae</taxon>
        <taxon>Bifidobacterium</taxon>
    </lineage>
</organism>
<dbReference type="EMBL" id="JAQKRA010000007">
    <property type="protein sequence ID" value="MDB6492201.1"/>
    <property type="molecule type" value="Genomic_DNA"/>
</dbReference>
<reference evidence="2" key="5">
    <citation type="submission" date="2021-07" db="EMBL/GenBank/DDBJ databases">
        <title>Xylan utilisation by Bifidobacterium pseudocatenulatum.</title>
        <authorList>
            <person name="Watanabe Y."/>
        </authorList>
    </citation>
    <scope>NUCLEOTIDE SEQUENCE</scope>
    <source>
        <strain evidence="2">YIT12824</strain>
    </source>
</reference>
<reference evidence="6 10" key="3">
    <citation type="submission" date="2019-07" db="EMBL/GenBank/DDBJ databases">
        <authorList>
            <person name="Chang H.-W."/>
            <person name="Raman A."/>
            <person name="Venkatesh S."/>
            <person name="Gehrig J."/>
        </authorList>
    </citation>
    <scope>NUCLEOTIDE SEQUENCE [LARGE SCALE GENOMIC DNA]</scope>
    <source>
        <strain evidence="6">Bifidobacterium_pseudocatenulatum_LFYP_29</strain>
    </source>
</reference>
<dbReference type="EMBL" id="CABHOD010000008">
    <property type="protein sequence ID" value="VUX64955.1"/>
    <property type="molecule type" value="Genomic_DNA"/>
</dbReference>
<name>A0A139B7T6_BIFPS</name>
<sequence length="60" mass="6977">MSYSIEQFILDSGITRAEVDEAKARMLERMHMYGLKETHNKKAHEKEELALRTHRNASSS</sequence>
<evidence type="ECO:0000313" key="6">
    <source>
        <dbReference type="EMBL" id="VUX64955.1"/>
    </source>
</evidence>
<keyword evidence="11" id="KW-1185">Reference proteome</keyword>
<dbReference type="AlphaFoldDB" id="A0A139B7T6"/>
<dbReference type="EMBL" id="MNLB01000010">
    <property type="protein sequence ID" value="PAC72926.1"/>
    <property type="molecule type" value="Genomic_DNA"/>
</dbReference>
<evidence type="ECO:0000313" key="11">
    <source>
        <dbReference type="Proteomes" id="UP000494211"/>
    </source>
</evidence>
<reference evidence="5 9" key="2">
    <citation type="submission" date="2018-08" db="EMBL/GenBank/DDBJ databases">
        <title>A genome reference for cultivated species of the human gut microbiota.</title>
        <authorList>
            <person name="Zou Y."/>
            <person name="Xue W."/>
            <person name="Luo G."/>
        </authorList>
    </citation>
    <scope>NUCLEOTIDE SEQUENCE [LARGE SCALE GENOMIC DNA]</scope>
    <source>
        <strain evidence="5 9">OF05-12</strain>
    </source>
</reference>
<dbReference type="Proteomes" id="UP001212008">
    <property type="component" value="Unassembled WGS sequence"/>
</dbReference>
<protein>
    <submittedName>
        <fullName evidence="5">Uncharacterized protein</fullName>
    </submittedName>
</protein>
<dbReference type="GeneID" id="45599433"/>
<accession>A0A139B7T6</accession>
<evidence type="ECO:0000313" key="10">
    <source>
        <dbReference type="Proteomes" id="UP000331308"/>
    </source>
</evidence>
<dbReference type="Proteomes" id="UP000261031">
    <property type="component" value="Unassembled WGS sequence"/>
</dbReference>
<dbReference type="Proteomes" id="UP000331308">
    <property type="component" value="Unassembled WGS sequence"/>
</dbReference>
<dbReference type="Proteomes" id="UP000216789">
    <property type="component" value="Unassembled WGS sequence"/>
</dbReference>